<reference evidence="1 2" key="1">
    <citation type="submission" date="2023-11" db="EMBL/GenBank/DDBJ databases">
        <title>Genome sequence of Microbacterium rhizosphaerae KACC 19337.</title>
        <authorList>
            <person name="Choi H."/>
            <person name="Kim S."/>
            <person name="Kim Y."/>
            <person name="Kwon S.-W."/>
            <person name="Heo J."/>
        </authorList>
    </citation>
    <scope>NUCLEOTIDE SEQUENCE [LARGE SCALE GENOMIC DNA]</scope>
    <source>
        <strain evidence="1 2">KACC 19337</strain>
    </source>
</reference>
<evidence type="ECO:0000313" key="2">
    <source>
        <dbReference type="Proteomes" id="UP001323798"/>
    </source>
</evidence>
<name>A0ABZ0SKP3_9MICO</name>
<dbReference type="RefSeq" id="WP_320941118.1">
    <property type="nucleotide sequence ID" value="NZ_BAABEU010000006.1"/>
</dbReference>
<organism evidence="1 2">
    <name type="scientific">Microbacterium rhizosphaerae</name>
    <dbReference type="NCBI Taxonomy" id="1678237"/>
    <lineage>
        <taxon>Bacteria</taxon>
        <taxon>Bacillati</taxon>
        <taxon>Actinomycetota</taxon>
        <taxon>Actinomycetes</taxon>
        <taxon>Micrococcales</taxon>
        <taxon>Microbacteriaceae</taxon>
        <taxon>Microbacterium</taxon>
    </lineage>
</organism>
<keyword evidence="2" id="KW-1185">Reference proteome</keyword>
<dbReference type="EMBL" id="CP139368">
    <property type="protein sequence ID" value="WPR88398.1"/>
    <property type="molecule type" value="Genomic_DNA"/>
</dbReference>
<dbReference type="Proteomes" id="UP001323798">
    <property type="component" value="Chromosome"/>
</dbReference>
<proteinExistence type="predicted"/>
<gene>
    <name evidence="1" type="ORF">SM116_11475</name>
</gene>
<evidence type="ECO:0000313" key="1">
    <source>
        <dbReference type="EMBL" id="WPR88398.1"/>
    </source>
</evidence>
<accession>A0ABZ0SKP3</accession>
<protein>
    <submittedName>
        <fullName evidence="1">Uncharacterized protein</fullName>
    </submittedName>
</protein>
<sequence>MTTTWVVDEAEGVASGDLVPVTAEGQLITVLQALWSDIDGVRVQWDVEVLPDDLSAAQTLALADALRQVGAVEPPTGLSGRSA</sequence>